<feature type="transmembrane region" description="Helical" evidence="18">
    <location>
        <begin position="1574"/>
        <end position="1598"/>
    </location>
</feature>
<dbReference type="STRING" id="284811.Q75CR2"/>
<sequence length="1963" mass="226477">MADGREQDEQGAGGRAMPGLFRVETPTRGAAADGEERRAVRPQLTVQTSGLGGQHKTASSLSVRSHLRELWERRSRRGSASPVPGTASGTRSFDVSPVRQSMEPPRSARVISMIEDNEVDDFLNLQGEFIAAMEEEHDHTWLPKLSRVRTAEGGSRPVSTASENDELAYSSGYLSPAVAHGEPHFEEIELVEMAGHAGKDGDAAKTDHLQVPGLAKGEGRPRLSDGSRKSTGTAECEVTVEQEPLRLYGNSMGFISPDNRVRLRLARWLMHYRYSMLSQALLILYTVCLSYRQYNKQASGTMGNYANWSDSAFILCNCLFTAEMFAKIIAFGFWDDSQMFREHNQDYMTFWQYFGIGKYYRRLESKYGHEFMRKVVPFRAISQDAERARKKLSSISYTSSFEKREITMPRAFARNSWNRMDLISTVCYWIGLVLSFNNFDLKNGIRIFKTLATLRILRLTDTDTGLSSILKSIKYGLPQLINVGFMLLYFWVFFAILGVQSFQGSLRRQCVWIDPNDPSNTYNYDMQFCGGHYDAESGRPMPYIFADGTPGPAAKGFICPRYSRCISDANPYHGRISFDNIISSMELIFIIMSANTFTDLMYYTMDTDAMAASLFFIISTLFLTVWMMNLLVAVLYSSFEIANELLYQKQKESKSMQNLIVRKILQICNNIKQKAGQSSLPLIFKKVIKVYEKLEFIFVLLIFVDLLIHGAVRAYDDNNMILAYKFERILSFVLMIETLIRLFLYAPAFWKFLAKPTYVYDLIVAIISIIITQPLVHDKLGRTYYWLSIFQISRFYRVVLAFKITRNLWKRVLGNALMIWNLSGFYFLFLFLASLIISVYFEGTVALDRMAEEPFAMYSLPNTFLSLFIIGSTEDWTSILYLLQEESPNTIYAFFGAGFIMLWFVLANSVVLNIFIAVISQSLRVEEADKRKLQIRHYLKHVYPERIKQYTNATLISRIKKKLLGRKVEETTRDFRQFMFRGTAILAISQNYEELQRIPKETGNTAWIQQYLVNMSMYFMKKFRVIEYFQANPFFKKPVVVFAETNELSETNKKYSLQLNEWEEEKLQFLRTHSTFNNSFFILPPNNALRKFCQTIVPPSVGKRTDGKQFYEDTTDIYRGNKYFYHIKRDTFVAITFVATILMVMFSCYVTPLYRMRYETGSWSWLNVCECTFVALFTLEFLIKTIADGFLYSPNAYIMNPWNCIDLVVLISMWIDLLSWLQSSSNLPRLFRGLDALRALRFLTISHTARSTFKQVFFDGITKIAGACLIALSLLFPFTVWGLSLFRGMLGVCNDGDAGMSQCYNEFSSTVGNWEVLMPRVYHSPVLNMDNFPSAFRTLYEIVSLEGWVDLLVDLVSTQGVGMTRSPFASTENGIFLVLFNFLSMVFILTLFVSFIISNHAKTTGSAFLTVEEKSWLEVKKLLSRVKPEATPDPFEMSKARRFCHKLAVEMDYFWYAAFLQVMMFLHILTLMLRSYHESAALKGYASLMFILTGSIFLCQEILYIYGKGFKLVRTNGWDVFRFLVLLLYFLLNITYNYYRGDNGLSNIHAAFQLIVFTFVIPHNDILSELVNTAVASLPSILSLTYTWGILFLVYAIAMNQIFGLTRLGTNTTGNLNFRTVAKSLIVLFRCSFGESWNYIMHDITVSQPFCFIDPQTGYTDCGSKPYAYFLMMSWNVLSMYIFLNMFISLVIENFSYVYHRGDKKDVARRDELRKFKKAWNKFDQDGTGELEFSLLPKLMHSFDGAVSFKIWEGRLSIKNLVANYMQVNPADPYDVDVDLVGLNLELNTIDVAKIIQRRLNYRRFVREVHMTNAYYGCIKFSNILQQIPLYTEYNPRECLGIDEYVKWLYTISKVDKFLENERNVDALEMVVTRWKYVMSKRKSPSRPRTPIPPPPRMHVAIMRTPSESPAQRSIDNNVQLEDHFIWSPSEQHSNPFEDRESTPADNTQRDLIRPPKYPELDQ</sequence>
<dbReference type="RefSeq" id="NP_983261.1">
    <property type="nucleotide sequence ID" value="NM_208614.1"/>
</dbReference>
<organism evidence="20 21">
    <name type="scientific">Eremothecium gossypii (strain ATCC 10895 / CBS 109.51 / FGSC 9923 / NRRL Y-1056)</name>
    <name type="common">Yeast</name>
    <name type="synonym">Ashbya gossypii</name>
    <dbReference type="NCBI Taxonomy" id="284811"/>
    <lineage>
        <taxon>Eukaryota</taxon>
        <taxon>Fungi</taxon>
        <taxon>Dikarya</taxon>
        <taxon>Ascomycota</taxon>
        <taxon>Saccharomycotina</taxon>
        <taxon>Saccharomycetes</taxon>
        <taxon>Saccharomycetales</taxon>
        <taxon>Saccharomycetaceae</taxon>
        <taxon>Eremothecium</taxon>
    </lineage>
</organism>
<keyword evidence="2" id="KW-0813">Transport</keyword>
<feature type="transmembrane region" description="Helical" evidence="18">
    <location>
        <begin position="1132"/>
        <end position="1152"/>
    </location>
</feature>
<feature type="transmembrane region" description="Helical" evidence="18">
    <location>
        <begin position="1375"/>
        <end position="1397"/>
    </location>
</feature>
<dbReference type="Gene3D" id="1.20.120.350">
    <property type="entry name" value="Voltage-gated potassium channels. Chain C"/>
    <property type="match status" value="2"/>
</dbReference>
<comment type="subcellular location">
    <subcellularLocation>
        <location evidence="1">Cell membrane</location>
        <topology evidence="1">Multi-pass membrane protein</topology>
    </subcellularLocation>
</comment>
<evidence type="ECO:0000256" key="17">
    <source>
        <dbReference type="SAM" id="MobiDB-lite"/>
    </source>
</evidence>
<dbReference type="OMA" id="TLFIAWN"/>
<dbReference type="eggNOG" id="KOG2301">
    <property type="taxonomic scope" value="Eukaryota"/>
</dbReference>
<feature type="transmembrane region" description="Helical" evidence="18">
    <location>
        <begin position="1485"/>
        <end position="1506"/>
    </location>
</feature>
<keyword evidence="9" id="KW-0851">Voltage-gated channel</keyword>
<dbReference type="OrthoDB" id="416585at2759"/>
<feature type="region of interest" description="Disordered" evidence="17">
    <location>
        <begin position="1"/>
        <end position="106"/>
    </location>
</feature>
<keyword evidence="4" id="KW-0597">Phosphoprotein</keyword>
<feature type="transmembrane region" description="Helical" evidence="18">
    <location>
        <begin position="1264"/>
        <end position="1286"/>
    </location>
</feature>
<dbReference type="Proteomes" id="UP000000591">
    <property type="component" value="Chromosome III"/>
</dbReference>
<feature type="transmembrane region" description="Helical" evidence="18">
    <location>
        <begin position="1164"/>
        <end position="1183"/>
    </location>
</feature>
<evidence type="ECO:0000256" key="10">
    <source>
        <dbReference type="ARBA" id="ARBA00022989"/>
    </source>
</evidence>
<keyword evidence="11" id="KW-0406">Ion transport</keyword>
<evidence type="ECO:0000256" key="6">
    <source>
        <dbReference type="ARBA" id="ARBA00022673"/>
    </source>
</evidence>
<feature type="transmembrane region" description="Helical" evidence="18">
    <location>
        <begin position="817"/>
        <end position="841"/>
    </location>
</feature>
<dbReference type="GeneID" id="4619319"/>
<protein>
    <recommendedName>
        <fullName evidence="16">Calcium-channel protein CCH1</fullName>
    </recommendedName>
</protein>
<keyword evidence="7 18" id="KW-0812">Transmembrane</keyword>
<keyword evidence="5" id="KW-0109">Calcium transport</keyword>
<comment type="similarity">
    <text evidence="15">Belongs to the calcium channel alpha-1 subunit (TC 1.A.1.11) family.</text>
</comment>
<dbReference type="PANTHER" id="PTHR45628">
    <property type="entry name" value="VOLTAGE-DEPENDENT CALCIUM CHANNEL TYPE A SUBUNIT ALPHA-1"/>
    <property type="match status" value="1"/>
</dbReference>
<keyword evidence="14" id="KW-0407">Ion channel</keyword>
<evidence type="ECO:0000259" key="19">
    <source>
        <dbReference type="PROSITE" id="PS50222"/>
    </source>
</evidence>
<reference evidence="21" key="2">
    <citation type="journal article" date="2013" name="G3 (Bethesda)">
        <title>Genomes of Ashbya fungi isolated from insects reveal four mating-type loci, numerous translocations, lack of transposons, and distinct gene duplications.</title>
        <authorList>
            <person name="Dietrich F.S."/>
            <person name="Voegeli S."/>
            <person name="Kuo S."/>
            <person name="Philippsen P."/>
        </authorList>
    </citation>
    <scope>GENOME REANNOTATION</scope>
    <source>
        <strain evidence="21">ATCC 10895 / CBS 109.51 / FGSC 9923 / NRRL Y-1056</strain>
    </source>
</reference>
<feature type="domain" description="EF-hand" evidence="19">
    <location>
        <begin position="1711"/>
        <end position="1746"/>
    </location>
</feature>
<dbReference type="GO" id="GO:0005891">
    <property type="term" value="C:voltage-gated calcium channel complex"/>
    <property type="evidence" value="ECO:0000318"/>
    <property type="project" value="GO_Central"/>
</dbReference>
<dbReference type="Gene3D" id="1.10.287.70">
    <property type="match status" value="4"/>
</dbReference>
<accession>Q75CR2</accession>
<keyword evidence="3" id="KW-1003">Cell membrane</keyword>
<evidence type="ECO:0000256" key="2">
    <source>
        <dbReference type="ARBA" id="ARBA00022448"/>
    </source>
</evidence>
<evidence type="ECO:0000256" key="9">
    <source>
        <dbReference type="ARBA" id="ARBA00022882"/>
    </source>
</evidence>
<dbReference type="GO" id="GO:0008331">
    <property type="term" value="F:high voltage-gated calcium channel activity"/>
    <property type="evidence" value="ECO:0000318"/>
    <property type="project" value="GO_Central"/>
</dbReference>
<dbReference type="FunFam" id="1.10.287.70:FF:000093">
    <property type="entry name" value="Calcium channel subunit Cch1"/>
    <property type="match status" value="1"/>
</dbReference>
<evidence type="ECO:0000256" key="16">
    <source>
        <dbReference type="ARBA" id="ARBA00067459"/>
    </source>
</evidence>
<evidence type="ECO:0000256" key="14">
    <source>
        <dbReference type="ARBA" id="ARBA00023303"/>
    </source>
</evidence>
<dbReference type="EMBL" id="AE016816">
    <property type="protein sequence ID" value="AAS51085.1"/>
    <property type="molecule type" value="Genomic_DNA"/>
</dbReference>
<evidence type="ECO:0000256" key="3">
    <source>
        <dbReference type="ARBA" id="ARBA00022475"/>
    </source>
</evidence>
<keyword evidence="10 18" id="KW-1133">Transmembrane helix</keyword>
<dbReference type="KEGG" id="ago:AGOS_ACL143C"/>
<feature type="transmembrane region" description="Helical" evidence="18">
    <location>
        <begin position="732"/>
        <end position="750"/>
    </location>
</feature>
<dbReference type="InterPro" id="IPR027359">
    <property type="entry name" value="Volt_channel_dom_sf"/>
</dbReference>
<feature type="region of interest" description="Disordered" evidence="17">
    <location>
        <begin position="213"/>
        <end position="235"/>
    </location>
</feature>
<feature type="transmembrane region" description="Helical" evidence="18">
    <location>
        <begin position="480"/>
        <end position="499"/>
    </location>
</feature>
<evidence type="ECO:0000256" key="11">
    <source>
        <dbReference type="ARBA" id="ARBA00023065"/>
    </source>
</evidence>
<feature type="region of interest" description="Disordered" evidence="17">
    <location>
        <begin position="1922"/>
        <end position="1963"/>
    </location>
</feature>
<evidence type="ECO:0000256" key="15">
    <source>
        <dbReference type="ARBA" id="ARBA00061395"/>
    </source>
</evidence>
<dbReference type="InterPro" id="IPR005821">
    <property type="entry name" value="Ion_trans_dom"/>
</dbReference>
<dbReference type="PROSITE" id="PS50222">
    <property type="entry name" value="EF_HAND_2"/>
    <property type="match status" value="1"/>
</dbReference>
<feature type="transmembrane region" description="Helical" evidence="18">
    <location>
        <begin position="1518"/>
        <end position="1538"/>
    </location>
</feature>
<keyword evidence="21" id="KW-1185">Reference proteome</keyword>
<feature type="transmembrane region" description="Helical" evidence="18">
    <location>
        <begin position="312"/>
        <end position="334"/>
    </location>
</feature>
<evidence type="ECO:0000313" key="20">
    <source>
        <dbReference type="EMBL" id="AAS51085.1"/>
    </source>
</evidence>
<dbReference type="FunCoup" id="Q75CR2">
    <property type="interactions" value="119"/>
</dbReference>
<feature type="transmembrane region" description="Helical" evidence="18">
    <location>
        <begin position="694"/>
        <end position="712"/>
    </location>
</feature>
<feature type="compositionally biased region" description="Basic and acidic residues" evidence="17">
    <location>
        <begin position="1936"/>
        <end position="1963"/>
    </location>
</feature>
<keyword evidence="13" id="KW-0325">Glycoprotein</keyword>
<evidence type="ECO:0000256" key="1">
    <source>
        <dbReference type="ARBA" id="ARBA00004651"/>
    </source>
</evidence>
<keyword evidence="6" id="KW-0107">Calcium channel</keyword>
<evidence type="ECO:0000256" key="7">
    <source>
        <dbReference type="ARBA" id="ARBA00022692"/>
    </source>
</evidence>
<feature type="transmembrane region" description="Helical" evidence="18">
    <location>
        <begin position="1453"/>
        <end position="1473"/>
    </location>
</feature>
<evidence type="ECO:0000256" key="13">
    <source>
        <dbReference type="ARBA" id="ARBA00023180"/>
    </source>
</evidence>
<dbReference type="HOGENOM" id="CLU_000443_2_0_1"/>
<dbReference type="InterPro" id="IPR050599">
    <property type="entry name" value="VDCC_alpha-1_subunit"/>
</dbReference>
<dbReference type="Pfam" id="PF00520">
    <property type="entry name" value="Ion_trans"/>
    <property type="match status" value="4"/>
</dbReference>
<dbReference type="FunFam" id="1.10.287.70:FF:000118">
    <property type="entry name" value="Calcium channel subunit Cch1"/>
    <property type="match status" value="1"/>
</dbReference>
<gene>
    <name evidence="20" type="ORF">AGOS_ACL143C</name>
</gene>
<keyword evidence="8" id="KW-0106">Calcium</keyword>
<dbReference type="PANTHER" id="PTHR45628:SF7">
    <property type="entry name" value="VOLTAGE-DEPENDENT CALCIUM CHANNEL TYPE A SUBUNIT ALPHA-1"/>
    <property type="match status" value="1"/>
</dbReference>
<keyword evidence="12 18" id="KW-0472">Membrane</keyword>
<proteinExistence type="inferred from homology"/>
<dbReference type="InterPro" id="IPR002048">
    <property type="entry name" value="EF_hand_dom"/>
</dbReference>
<dbReference type="InParanoid" id="Q75CR2"/>
<feature type="transmembrane region" description="Helical" evidence="18">
    <location>
        <begin position="272"/>
        <end position="292"/>
    </location>
</feature>
<feature type="transmembrane region" description="Helical" evidence="18">
    <location>
        <begin position="1667"/>
        <end position="1692"/>
    </location>
</feature>
<feature type="compositionally biased region" description="Basic and acidic residues" evidence="17">
    <location>
        <begin position="217"/>
        <end position="228"/>
    </location>
</feature>
<evidence type="ECO:0000313" key="21">
    <source>
        <dbReference type="Proteomes" id="UP000000591"/>
    </source>
</evidence>
<evidence type="ECO:0000256" key="18">
    <source>
        <dbReference type="SAM" id="Phobius"/>
    </source>
</evidence>
<evidence type="ECO:0000256" key="8">
    <source>
        <dbReference type="ARBA" id="ARBA00022837"/>
    </source>
</evidence>
<dbReference type="GO" id="GO:0098703">
    <property type="term" value="P:calcium ion import across plasma membrane"/>
    <property type="evidence" value="ECO:0000318"/>
    <property type="project" value="GO_Central"/>
</dbReference>
<dbReference type="SUPFAM" id="SSF81324">
    <property type="entry name" value="Voltage-gated potassium channels"/>
    <property type="match status" value="3"/>
</dbReference>
<name>Q75CR2_EREGS</name>
<reference evidence="20 21" key="1">
    <citation type="journal article" date="2004" name="Science">
        <title>The Ashbya gossypii genome as a tool for mapping the ancient Saccharomyces cerevisiae genome.</title>
        <authorList>
            <person name="Dietrich F.S."/>
            <person name="Voegeli S."/>
            <person name="Brachat S."/>
            <person name="Lerch A."/>
            <person name="Gates K."/>
            <person name="Steiner S."/>
            <person name="Mohr C."/>
            <person name="Pohlmann R."/>
            <person name="Luedi P."/>
            <person name="Choi S."/>
            <person name="Wing R.A."/>
            <person name="Flavier A."/>
            <person name="Gaffney T.D."/>
            <person name="Philippsen P."/>
        </authorList>
    </citation>
    <scope>NUCLEOTIDE SEQUENCE [LARGE SCALE GENOMIC DNA]</scope>
    <source>
        <strain evidence="21">ATCC 10895 / CBS 109.51 / FGSC 9923 / NRRL Y-1056</strain>
    </source>
</reference>
<evidence type="ECO:0000256" key="12">
    <source>
        <dbReference type="ARBA" id="ARBA00023136"/>
    </source>
</evidence>
<dbReference type="GO" id="GO:0005509">
    <property type="term" value="F:calcium ion binding"/>
    <property type="evidence" value="ECO:0007669"/>
    <property type="project" value="InterPro"/>
</dbReference>
<feature type="transmembrane region" description="Helical" evidence="18">
    <location>
        <begin position="420"/>
        <end position="439"/>
    </location>
</feature>
<evidence type="ECO:0000256" key="4">
    <source>
        <dbReference type="ARBA" id="ARBA00022553"/>
    </source>
</evidence>
<evidence type="ECO:0000256" key="5">
    <source>
        <dbReference type="ARBA" id="ARBA00022568"/>
    </source>
</evidence>
<feature type="transmembrane region" description="Helical" evidence="18">
    <location>
        <begin position="757"/>
        <end position="777"/>
    </location>
</feature>
<feature type="transmembrane region" description="Helical" evidence="18">
    <location>
        <begin position="611"/>
        <end position="636"/>
    </location>
</feature>
<feature type="transmembrane region" description="Helical" evidence="18">
    <location>
        <begin position="891"/>
        <end position="916"/>
    </location>
</feature>